<name>A0A1G7R472_9EURY</name>
<dbReference type="SMART" id="SM00116">
    <property type="entry name" value="CBS"/>
    <property type="match status" value="2"/>
</dbReference>
<dbReference type="InterPro" id="IPR046342">
    <property type="entry name" value="CBS_dom_sf"/>
</dbReference>
<organism evidence="4 5">
    <name type="scientific">Halorientalis regularis</name>
    <dbReference type="NCBI Taxonomy" id="660518"/>
    <lineage>
        <taxon>Archaea</taxon>
        <taxon>Methanobacteriati</taxon>
        <taxon>Methanobacteriota</taxon>
        <taxon>Stenosarchaea group</taxon>
        <taxon>Halobacteria</taxon>
        <taxon>Halobacteriales</taxon>
        <taxon>Haloarculaceae</taxon>
        <taxon>Halorientalis</taxon>
    </lineage>
</organism>
<dbReference type="RefSeq" id="WP_092694198.1">
    <property type="nucleotide sequence ID" value="NZ_FNBK01000014.1"/>
</dbReference>
<gene>
    <name evidence="4" type="ORF">SAMN05216218_11411</name>
</gene>
<evidence type="ECO:0000313" key="5">
    <source>
        <dbReference type="Proteomes" id="UP000199076"/>
    </source>
</evidence>
<dbReference type="EMBL" id="FNBK01000014">
    <property type="protein sequence ID" value="SDG04750.1"/>
    <property type="molecule type" value="Genomic_DNA"/>
</dbReference>
<reference evidence="5" key="1">
    <citation type="submission" date="2016-10" db="EMBL/GenBank/DDBJ databases">
        <authorList>
            <person name="Varghese N."/>
            <person name="Submissions S."/>
        </authorList>
    </citation>
    <scope>NUCLEOTIDE SEQUENCE [LARGE SCALE GENOMIC DNA]</scope>
    <source>
        <strain evidence="5">IBRC-M 10760</strain>
    </source>
</reference>
<dbReference type="InterPro" id="IPR051257">
    <property type="entry name" value="Diverse_CBS-Domain"/>
</dbReference>
<dbReference type="OrthoDB" id="8919at2157"/>
<evidence type="ECO:0000259" key="3">
    <source>
        <dbReference type="PROSITE" id="PS51371"/>
    </source>
</evidence>
<keyword evidence="1 2" id="KW-0129">CBS domain</keyword>
<evidence type="ECO:0000313" key="4">
    <source>
        <dbReference type="EMBL" id="SDG04750.1"/>
    </source>
</evidence>
<dbReference type="PROSITE" id="PS51371">
    <property type="entry name" value="CBS"/>
    <property type="match status" value="2"/>
</dbReference>
<evidence type="ECO:0000256" key="2">
    <source>
        <dbReference type="PROSITE-ProRule" id="PRU00703"/>
    </source>
</evidence>
<dbReference type="InterPro" id="IPR000644">
    <property type="entry name" value="CBS_dom"/>
</dbReference>
<sequence length="144" mass="15308">MADETPVSEIMSSPVKTVGNDATVEEVARVFAEEGVGSLIIGEDPITGIITEYDVVKSIGQGKDPADTTVGQLMSEPVVTIRPDDTVENAGDRMGNNGVKKLPVTEDGKPVGIVTTTDLAHYLPHHRLEMAGQTEEDVSDGEFE</sequence>
<dbReference type="PANTHER" id="PTHR43080">
    <property type="entry name" value="CBS DOMAIN-CONTAINING PROTEIN CBSX3, MITOCHONDRIAL"/>
    <property type="match status" value="1"/>
</dbReference>
<feature type="domain" description="CBS" evidence="3">
    <location>
        <begin position="11"/>
        <end position="65"/>
    </location>
</feature>
<dbReference type="SUPFAM" id="SSF54631">
    <property type="entry name" value="CBS-domain pair"/>
    <property type="match status" value="1"/>
</dbReference>
<dbReference type="PANTHER" id="PTHR43080:SF2">
    <property type="entry name" value="CBS DOMAIN-CONTAINING PROTEIN"/>
    <property type="match status" value="1"/>
</dbReference>
<keyword evidence="5" id="KW-1185">Reference proteome</keyword>
<dbReference type="Gene3D" id="3.10.580.10">
    <property type="entry name" value="CBS-domain"/>
    <property type="match status" value="1"/>
</dbReference>
<accession>A0A1G7R472</accession>
<dbReference type="Proteomes" id="UP000199076">
    <property type="component" value="Unassembled WGS sequence"/>
</dbReference>
<protein>
    <submittedName>
        <fullName evidence="4">CBS domain-containing protein</fullName>
    </submittedName>
</protein>
<dbReference type="STRING" id="660518.SAMN05216218_11411"/>
<feature type="domain" description="CBS" evidence="3">
    <location>
        <begin position="74"/>
        <end position="130"/>
    </location>
</feature>
<evidence type="ECO:0000256" key="1">
    <source>
        <dbReference type="ARBA" id="ARBA00023122"/>
    </source>
</evidence>
<dbReference type="Pfam" id="PF00571">
    <property type="entry name" value="CBS"/>
    <property type="match status" value="2"/>
</dbReference>
<proteinExistence type="predicted"/>
<dbReference type="AlphaFoldDB" id="A0A1G7R472"/>